<name>A0A1H8MYC9_9BACI</name>
<feature type="transmembrane region" description="Helical" evidence="16">
    <location>
        <begin position="513"/>
        <end position="532"/>
    </location>
</feature>
<dbReference type="Gene3D" id="3.90.550.10">
    <property type="entry name" value="Spore Coat Polysaccharide Biosynthesis Protein SpsA, Chain A"/>
    <property type="match status" value="1"/>
</dbReference>
<dbReference type="STRING" id="872970.SAMN04488134_10547"/>
<dbReference type="GO" id="GO:0085029">
    <property type="term" value="P:extracellular matrix assembly"/>
    <property type="evidence" value="ECO:0007669"/>
    <property type="project" value="TreeGrafter"/>
</dbReference>
<dbReference type="EC" id="2.4.1.212" evidence="4"/>
<dbReference type="EMBL" id="FODJ01000005">
    <property type="protein sequence ID" value="SEO22263.1"/>
    <property type="molecule type" value="Genomic_DNA"/>
</dbReference>
<reference evidence="18 19" key="1">
    <citation type="submission" date="2016-10" db="EMBL/GenBank/DDBJ databases">
        <authorList>
            <person name="de Groot N.N."/>
        </authorList>
    </citation>
    <scope>NUCLEOTIDE SEQUENCE [LARGE SCALE GENOMIC DNA]</scope>
    <source>
        <strain evidence="18 19">CGMCC 1.10434</strain>
    </source>
</reference>
<evidence type="ECO:0000256" key="5">
    <source>
        <dbReference type="ARBA" id="ARBA00022475"/>
    </source>
</evidence>
<protein>
    <recommendedName>
        <fullName evidence="11">Hyaluronan synthase</fullName>
        <ecNumber evidence="4">2.4.1.212</ecNumber>
    </recommendedName>
    <alternativeName>
        <fullName evidence="13">Hyaluronate synthase</fullName>
    </alternativeName>
    <alternativeName>
        <fullName evidence="12">Hyaluronic acid synthase</fullName>
    </alternativeName>
</protein>
<evidence type="ECO:0000256" key="8">
    <source>
        <dbReference type="ARBA" id="ARBA00022903"/>
    </source>
</evidence>
<dbReference type="InterPro" id="IPR029044">
    <property type="entry name" value="Nucleotide-diphossugar_trans"/>
</dbReference>
<evidence type="ECO:0000256" key="10">
    <source>
        <dbReference type="ARBA" id="ARBA00037408"/>
    </source>
</evidence>
<evidence type="ECO:0000256" key="11">
    <source>
        <dbReference type="ARBA" id="ARBA00040508"/>
    </source>
</evidence>
<keyword evidence="16" id="KW-0812">Transmembrane</keyword>
<dbReference type="GO" id="GO:0005886">
    <property type="term" value="C:plasma membrane"/>
    <property type="evidence" value="ECO:0007669"/>
    <property type="project" value="UniProtKB-SubCell"/>
</dbReference>
<evidence type="ECO:0000256" key="14">
    <source>
        <dbReference type="ARBA" id="ARBA00047709"/>
    </source>
</evidence>
<comment type="subcellular location">
    <subcellularLocation>
        <location evidence="1">Cell membrane</location>
    </subcellularLocation>
</comment>
<dbReference type="SUPFAM" id="SSF53448">
    <property type="entry name" value="Nucleotide-diphospho-sugar transferases"/>
    <property type="match status" value="1"/>
</dbReference>
<dbReference type="PANTHER" id="PTHR22913">
    <property type="entry name" value="HYALURONAN SYNTHASE"/>
    <property type="match status" value="1"/>
</dbReference>
<comment type="similarity">
    <text evidence="3">Belongs to the NodC/HAS family.</text>
</comment>
<dbReference type="CDD" id="cd06423">
    <property type="entry name" value="CESA_like"/>
    <property type="match status" value="1"/>
</dbReference>
<feature type="transmembrane region" description="Helical" evidence="16">
    <location>
        <begin position="184"/>
        <end position="201"/>
    </location>
</feature>
<dbReference type="PANTHER" id="PTHR22913:SF12">
    <property type="entry name" value="MANNURONAN SYNTHASE"/>
    <property type="match status" value="1"/>
</dbReference>
<evidence type="ECO:0000256" key="7">
    <source>
        <dbReference type="ARBA" id="ARBA00022679"/>
    </source>
</evidence>
<evidence type="ECO:0000256" key="2">
    <source>
        <dbReference type="ARBA" id="ARBA00004698"/>
    </source>
</evidence>
<comment type="pathway">
    <text evidence="2">Glycan biosynthesis; hyaluronan biosynthesis.</text>
</comment>
<evidence type="ECO:0000256" key="3">
    <source>
        <dbReference type="ARBA" id="ARBA00006782"/>
    </source>
</evidence>
<comment type="function">
    <text evidence="10">Glycosaminoglycan synthesis. The hyaluronic acid capsule is involved in the pathogenicity of group A Streptococci; it may be the major virulence determinant.</text>
</comment>
<dbReference type="GO" id="GO:0050501">
    <property type="term" value="F:hyaluronan synthase activity"/>
    <property type="evidence" value="ECO:0007669"/>
    <property type="project" value="UniProtKB-EC"/>
</dbReference>
<proteinExistence type="inferred from homology"/>
<feature type="domain" description="Glycosyltransferase 2-like" evidence="17">
    <location>
        <begin position="219"/>
        <end position="394"/>
    </location>
</feature>
<keyword evidence="19" id="KW-1185">Reference proteome</keyword>
<dbReference type="Pfam" id="PF00535">
    <property type="entry name" value="Glycos_transf_2"/>
    <property type="match status" value="1"/>
</dbReference>
<dbReference type="OrthoDB" id="9766971at2"/>
<comment type="catalytic activity">
    <reaction evidence="14">
        <text>[hyaluronan](n) + UDP-N-acetyl-alpha-D-glucosamine = N-acetyl-beta-D-glucosaminyl-(1-&gt;4)-[hyaluronan](n) + UDP + H(+)</text>
        <dbReference type="Rhea" id="RHEA:20465"/>
        <dbReference type="Rhea" id="RHEA-COMP:12583"/>
        <dbReference type="Rhea" id="RHEA-COMP:12585"/>
        <dbReference type="ChEBI" id="CHEBI:15378"/>
        <dbReference type="ChEBI" id="CHEBI:57705"/>
        <dbReference type="ChEBI" id="CHEBI:58223"/>
        <dbReference type="ChEBI" id="CHEBI:132153"/>
        <dbReference type="ChEBI" id="CHEBI:132154"/>
        <dbReference type="EC" id="2.4.1.212"/>
    </reaction>
</comment>
<dbReference type="InterPro" id="IPR001173">
    <property type="entry name" value="Glyco_trans_2-like"/>
</dbReference>
<keyword evidence="7" id="KW-0808">Transferase</keyword>
<accession>A0A1H8MYC9</accession>
<evidence type="ECO:0000313" key="18">
    <source>
        <dbReference type="EMBL" id="SEO22263.1"/>
    </source>
</evidence>
<dbReference type="Proteomes" id="UP000199300">
    <property type="component" value="Unassembled WGS sequence"/>
</dbReference>
<evidence type="ECO:0000256" key="16">
    <source>
        <dbReference type="SAM" id="Phobius"/>
    </source>
</evidence>
<dbReference type="GO" id="GO:0030213">
    <property type="term" value="P:hyaluronan biosynthetic process"/>
    <property type="evidence" value="ECO:0007669"/>
    <property type="project" value="TreeGrafter"/>
</dbReference>
<feature type="transmembrane region" description="Helical" evidence="16">
    <location>
        <begin position="480"/>
        <end position="501"/>
    </location>
</feature>
<keyword evidence="16" id="KW-1133">Transmembrane helix</keyword>
<evidence type="ECO:0000256" key="6">
    <source>
        <dbReference type="ARBA" id="ARBA00022676"/>
    </source>
</evidence>
<evidence type="ECO:0000256" key="4">
    <source>
        <dbReference type="ARBA" id="ARBA00012207"/>
    </source>
</evidence>
<feature type="transmembrane region" description="Helical" evidence="16">
    <location>
        <begin position="152"/>
        <end position="172"/>
    </location>
</feature>
<evidence type="ECO:0000256" key="12">
    <source>
        <dbReference type="ARBA" id="ARBA00042148"/>
    </source>
</evidence>
<evidence type="ECO:0000313" key="19">
    <source>
        <dbReference type="Proteomes" id="UP000199300"/>
    </source>
</evidence>
<organism evidence="18 19">
    <name type="scientific">Amphibacillus marinus</name>
    <dbReference type="NCBI Taxonomy" id="872970"/>
    <lineage>
        <taxon>Bacteria</taxon>
        <taxon>Bacillati</taxon>
        <taxon>Bacillota</taxon>
        <taxon>Bacilli</taxon>
        <taxon>Bacillales</taxon>
        <taxon>Bacillaceae</taxon>
        <taxon>Amphibacillus</taxon>
    </lineage>
</organism>
<dbReference type="AlphaFoldDB" id="A0A1H8MYC9"/>
<evidence type="ECO:0000259" key="17">
    <source>
        <dbReference type="Pfam" id="PF00535"/>
    </source>
</evidence>
<dbReference type="RefSeq" id="WP_091496829.1">
    <property type="nucleotide sequence ID" value="NZ_FODJ01000005.1"/>
</dbReference>
<comment type="catalytic activity">
    <reaction evidence="15">
        <text>N-acetyl-beta-D-glucosaminyl-(1-&gt;4)-[hyaluronan](n) + UDP-alpha-D-glucuronate = [hyaluronan](n+1) + UDP + H(+)</text>
        <dbReference type="Rhea" id="RHEA:12528"/>
        <dbReference type="Rhea" id="RHEA-COMP:12585"/>
        <dbReference type="Rhea" id="RHEA-COMP:12587"/>
        <dbReference type="ChEBI" id="CHEBI:15378"/>
        <dbReference type="ChEBI" id="CHEBI:58052"/>
        <dbReference type="ChEBI" id="CHEBI:58223"/>
        <dbReference type="ChEBI" id="CHEBI:132153"/>
        <dbReference type="ChEBI" id="CHEBI:132154"/>
        <dbReference type="EC" id="2.4.1.212"/>
    </reaction>
</comment>
<evidence type="ECO:0000256" key="9">
    <source>
        <dbReference type="ARBA" id="ARBA00023136"/>
    </source>
</evidence>
<feature type="transmembrane region" description="Helical" evidence="16">
    <location>
        <begin position="537"/>
        <end position="556"/>
    </location>
</feature>
<evidence type="ECO:0000256" key="13">
    <source>
        <dbReference type="ARBA" id="ARBA00043237"/>
    </source>
</evidence>
<evidence type="ECO:0000256" key="15">
    <source>
        <dbReference type="ARBA" id="ARBA00048168"/>
    </source>
</evidence>
<gene>
    <name evidence="18" type="ORF">SAMN04488134_10547</name>
</gene>
<keyword evidence="8" id="KW-0972">Capsule biogenesis/degradation</keyword>
<sequence>MQEKIVQPINDRRLLSFVPGRNLQDRRGLSEAIDGQHNKTGTRFVASFAVAYRSPRMKKKAPAQCCNLSRSGMLMKLKSSECVMPMEGGKLSLTFTIPQATLQDGFEGRVVIQARVTRVFKQVEQDQLVWYVAVCFAQSLDSYFQKGSWSQLAIFASLALVIIILVIIFSKFNSFVYLRFYRLGSLYSLMAATFLLSRYLLGLCYRNNPITPNYLPSVSIIIPAFNEELWIERTILSCMNQDYPIEKLEVIVVDDCSTDRTALNIQAAIRRINKVGQAFQTETRLSFLPLQQNIGKRGALLAGVKQAQHELVTFVDSDSFLEPDAILHLVQPFQDPKMGGVTGRTEVENKHTNMLTKLQAVRYYIAFRIMKAAESIFDAVTCLSGPISCYRKSLILKYADAWLNQRFFGQKATFGDDRSMTNFILQDHRTCYQDRAICSTIVPSKYMSFLKQQMRWKRSWLRESLRALKFIWKKEPFMQVLFLFGLIVPIISPIIVFYNLIYIPISYLIFPKTFVLGIALMALLISFTHLLFKRSKLWLFGIVFVIIYEFVLLWQMPYAWLTFWKSTWGTRATPEDVLAIERRFMYRFRKNRINEQLVEEVSQ</sequence>
<keyword evidence="9 16" id="KW-0472">Membrane</keyword>
<evidence type="ECO:0000256" key="1">
    <source>
        <dbReference type="ARBA" id="ARBA00004236"/>
    </source>
</evidence>
<keyword evidence="5" id="KW-1003">Cell membrane</keyword>
<keyword evidence="6" id="KW-0328">Glycosyltransferase</keyword>